<keyword evidence="14" id="KW-1185">Reference proteome</keyword>
<keyword evidence="6 11" id="KW-0133">Cell shape</keyword>
<keyword evidence="8 11" id="KW-1133">Transmembrane helix</keyword>
<dbReference type="NCBIfam" id="TIGR02070">
    <property type="entry name" value="mono_pep_trsgly"/>
    <property type="match status" value="1"/>
</dbReference>
<comment type="pathway">
    <text evidence="11">Cell wall biogenesis; peptidoglycan biosynthesis.</text>
</comment>
<evidence type="ECO:0000313" key="14">
    <source>
        <dbReference type="Proteomes" id="UP000531231"/>
    </source>
</evidence>
<feature type="domain" description="Glycosyl transferase family 51" evidence="12">
    <location>
        <begin position="80"/>
        <end position="239"/>
    </location>
</feature>
<keyword evidence="3 11" id="KW-0328">Glycosyltransferase</keyword>
<evidence type="ECO:0000256" key="2">
    <source>
        <dbReference type="ARBA" id="ARBA00022519"/>
    </source>
</evidence>
<dbReference type="EMBL" id="JACHIL010000006">
    <property type="protein sequence ID" value="MBB5092514.1"/>
    <property type="molecule type" value="Genomic_DNA"/>
</dbReference>
<evidence type="ECO:0000259" key="12">
    <source>
        <dbReference type="Pfam" id="PF00912"/>
    </source>
</evidence>
<organism evidence="13 14">
    <name type="scientific">Pseudochrobactrum saccharolyticum</name>
    <dbReference type="NCBI Taxonomy" id="354352"/>
    <lineage>
        <taxon>Bacteria</taxon>
        <taxon>Pseudomonadati</taxon>
        <taxon>Pseudomonadota</taxon>
        <taxon>Alphaproteobacteria</taxon>
        <taxon>Hyphomicrobiales</taxon>
        <taxon>Brucellaceae</taxon>
        <taxon>Pseudochrobactrum</taxon>
    </lineage>
</organism>
<dbReference type="GO" id="GO:0009252">
    <property type="term" value="P:peptidoglycan biosynthetic process"/>
    <property type="evidence" value="ECO:0007669"/>
    <property type="project" value="UniProtKB-UniRule"/>
</dbReference>
<evidence type="ECO:0000256" key="1">
    <source>
        <dbReference type="ARBA" id="ARBA00022475"/>
    </source>
</evidence>
<accession>A0A7W8AMG3</accession>
<dbReference type="UniPathway" id="UPA00219"/>
<comment type="function">
    <text evidence="11">Peptidoglycan polymerase that catalyzes glycan chain elongation from lipid-linked precursors.</text>
</comment>
<protein>
    <recommendedName>
        <fullName evidence="11">Biosynthetic peptidoglycan transglycosylase</fullName>
        <ecNumber evidence="11">2.4.99.28</ecNumber>
    </recommendedName>
    <alternativeName>
        <fullName evidence="11">Glycan polymerase</fullName>
    </alternativeName>
    <alternativeName>
        <fullName evidence="11">Peptidoglycan glycosyltransferase MtgA</fullName>
        <shortName evidence="11">PGT</shortName>
    </alternativeName>
</protein>
<keyword evidence="7 11" id="KW-0573">Peptidoglycan synthesis</keyword>
<evidence type="ECO:0000256" key="10">
    <source>
        <dbReference type="ARBA" id="ARBA00023316"/>
    </source>
</evidence>
<evidence type="ECO:0000313" key="13">
    <source>
        <dbReference type="EMBL" id="MBB5092514.1"/>
    </source>
</evidence>
<dbReference type="RefSeq" id="WP_075657267.1">
    <property type="nucleotide sequence ID" value="NZ_JACHIL010000006.1"/>
</dbReference>
<comment type="catalytic activity">
    <reaction evidence="11">
        <text>[GlcNAc-(1-&gt;4)-Mur2Ac(oyl-L-Ala-gamma-D-Glu-L-Lys-D-Ala-D-Ala)](n)-di-trans,octa-cis-undecaprenyl diphosphate + beta-D-GlcNAc-(1-&gt;4)-Mur2Ac(oyl-L-Ala-gamma-D-Glu-L-Lys-D-Ala-D-Ala)-di-trans,octa-cis-undecaprenyl diphosphate = [GlcNAc-(1-&gt;4)-Mur2Ac(oyl-L-Ala-gamma-D-Glu-L-Lys-D-Ala-D-Ala)](n+1)-di-trans,octa-cis-undecaprenyl diphosphate + di-trans,octa-cis-undecaprenyl diphosphate + H(+)</text>
        <dbReference type="Rhea" id="RHEA:23708"/>
        <dbReference type="Rhea" id="RHEA-COMP:9602"/>
        <dbReference type="Rhea" id="RHEA-COMP:9603"/>
        <dbReference type="ChEBI" id="CHEBI:15378"/>
        <dbReference type="ChEBI" id="CHEBI:58405"/>
        <dbReference type="ChEBI" id="CHEBI:60033"/>
        <dbReference type="ChEBI" id="CHEBI:78435"/>
        <dbReference type="EC" id="2.4.99.28"/>
    </reaction>
</comment>
<keyword evidence="5 11" id="KW-0812">Transmembrane</keyword>
<gene>
    <name evidence="11" type="primary">mtgA</name>
    <name evidence="13" type="ORF">HNQ68_003071</name>
</gene>
<evidence type="ECO:0000256" key="9">
    <source>
        <dbReference type="ARBA" id="ARBA00023136"/>
    </source>
</evidence>
<proteinExistence type="inferred from homology"/>
<dbReference type="EC" id="2.4.99.28" evidence="11"/>
<evidence type="ECO:0000256" key="4">
    <source>
        <dbReference type="ARBA" id="ARBA00022679"/>
    </source>
</evidence>
<evidence type="ECO:0000256" key="11">
    <source>
        <dbReference type="HAMAP-Rule" id="MF_00766"/>
    </source>
</evidence>
<dbReference type="InterPro" id="IPR011812">
    <property type="entry name" value="Pep_trsgly"/>
</dbReference>
<reference evidence="13 14" key="1">
    <citation type="submission" date="2020-08" db="EMBL/GenBank/DDBJ databases">
        <title>Genomic Encyclopedia of Type Strains, Phase IV (KMG-IV): sequencing the most valuable type-strain genomes for metagenomic binning, comparative biology and taxonomic classification.</title>
        <authorList>
            <person name="Goeker M."/>
        </authorList>
    </citation>
    <scope>NUCLEOTIDE SEQUENCE [LARGE SCALE GENOMIC DNA]</scope>
    <source>
        <strain evidence="13 14">DSM 25620</strain>
    </source>
</reference>
<keyword evidence="10 11" id="KW-0961">Cell wall biogenesis/degradation</keyword>
<dbReference type="InterPro" id="IPR001264">
    <property type="entry name" value="Glyco_trans_51"/>
</dbReference>
<evidence type="ECO:0000256" key="5">
    <source>
        <dbReference type="ARBA" id="ARBA00022692"/>
    </source>
</evidence>
<dbReference type="GO" id="GO:0008360">
    <property type="term" value="P:regulation of cell shape"/>
    <property type="evidence" value="ECO:0007669"/>
    <property type="project" value="UniProtKB-KW"/>
</dbReference>
<comment type="caution">
    <text evidence="13">The sequence shown here is derived from an EMBL/GenBank/DDBJ whole genome shotgun (WGS) entry which is preliminary data.</text>
</comment>
<evidence type="ECO:0000256" key="8">
    <source>
        <dbReference type="ARBA" id="ARBA00022989"/>
    </source>
</evidence>
<feature type="transmembrane region" description="Helical" evidence="11">
    <location>
        <begin position="45"/>
        <end position="64"/>
    </location>
</feature>
<dbReference type="GO" id="GO:0008955">
    <property type="term" value="F:peptidoglycan glycosyltransferase activity"/>
    <property type="evidence" value="ECO:0007669"/>
    <property type="project" value="UniProtKB-UniRule"/>
</dbReference>
<evidence type="ECO:0000256" key="3">
    <source>
        <dbReference type="ARBA" id="ARBA00022676"/>
    </source>
</evidence>
<dbReference type="PANTHER" id="PTHR30400:SF0">
    <property type="entry name" value="BIOSYNTHETIC PEPTIDOGLYCAN TRANSGLYCOSYLASE"/>
    <property type="match status" value="1"/>
</dbReference>
<comment type="similarity">
    <text evidence="11">Belongs to the glycosyltransferase 51 family.</text>
</comment>
<dbReference type="InterPro" id="IPR036950">
    <property type="entry name" value="PBP_transglycosylase"/>
</dbReference>
<dbReference type="GO" id="GO:0071555">
    <property type="term" value="P:cell wall organization"/>
    <property type="evidence" value="ECO:0007669"/>
    <property type="project" value="UniProtKB-KW"/>
</dbReference>
<keyword evidence="9 11" id="KW-0472">Membrane</keyword>
<sequence length="255" mass="28722">MTKFVMYKEDGDKGDGHHETAAPKTVASFVADPVSVRPWYWLKRFLLLLAIAPFALLFLYKLPFVHPVSTLMIKDLVTLKGYERQWVPLEDIAPVLVNSVMMSEDGQFCSHYGIDWNQLKLVLGSDGEPSRGASTIPMQTVKNLFLWNGRSYVRKALEFPLAQAASLILSKRRMMEIYLNIVEWGDGIYGVEAAAQHYFKRPASKLTARQAAYLAVTLPNPILRDASKPSRGMVRISRIIERRAQNSGAYVGCVQ</sequence>
<dbReference type="GO" id="GO:0009274">
    <property type="term" value="C:peptidoglycan-based cell wall"/>
    <property type="evidence" value="ECO:0007669"/>
    <property type="project" value="InterPro"/>
</dbReference>
<dbReference type="Gene3D" id="1.10.3810.10">
    <property type="entry name" value="Biosynthetic peptidoglycan transglycosylase-like"/>
    <property type="match status" value="1"/>
</dbReference>
<dbReference type="Pfam" id="PF00912">
    <property type="entry name" value="Transgly"/>
    <property type="match status" value="1"/>
</dbReference>
<dbReference type="GO" id="GO:0016763">
    <property type="term" value="F:pentosyltransferase activity"/>
    <property type="evidence" value="ECO:0007669"/>
    <property type="project" value="InterPro"/>
</dbReference>
<dbReference type="GO" id="GO:0005886">
    <property type="term" value="C:plasma membrane"/>
    <property type="evidence" value="ECO:0007669"/>
    <property type="project" value="UniProtKB-SubCell"/>
</dbReference>
<evidence type="ECO:0000256" key="6">
    <source>
        <dbReference type="ARBA" id="ARBA00022960"/>
    </source>
</evidence>
<comment type="subcellular location">
    <subcellularLocation>
        <location evidence="11">Cell inner membrane</location>
        <topology evidence="11">Single-pass membrane protein</topology>
    </subcellularLocation>
</comment>
<dbReference type="Proteomes" id="UP000531231">
    <property type="component" value="Unassembled WGS sequence"/>
</dbReference>
<keyword evidence="1 11" id="KW-1003">Cell membrane</keyword>
<keyword evidence="2 11" id="KW-0997">Cell inner membrane</keyword>
<dbReference type="PANTHER" id="PTHR30400">
    <property type="entry name" value="MONOFUNCTIONAL BIOSYNTHETIC PEPTIDOGLYCAN TRANSGLYCOSYLASE"/>
    <property type="match status" value="1"/>
</dbReference>
<dbReference type="SUPFAM" id="SSF53955">
    <property type="entry name" value="Lysozyme-like"/>
    <property type="match status" value="1"/>
</dbReference>
<name>A0A7W8AMG3_9HYPH</name>
<dbReference type="HAMAP" id="MF_00766">
    <property type="entry name" value="PGT_MtgA"/>
    <property type="match status" value="1"/>
</dbReference>
<keyword evidence="4 11" id="KW-0808">Transferase</keyword>
<dbReference type="AlphaFoldDB" id="A0A7W8AMG3"/>
<dbReference type="InterPro" id="IPR023346">
    <property type="entry name" value="Lysozyme-like_dom_sf"/>
</dbReference>
<evidence type="ECO:0000256" key="7">
    <source>
        <dbReference type="ARBA" id="ARBA00022984"/>
    </source>
</evidence>